<dbReference type="EMBL" id="AP023321">
    <property type="protein sequence ID" value="BCI60624.1"/>
    <property type="molecule type" value="Genomic_DNA"/>
</dbReference>
<dbReference type="InterPro" id="IPR027417">
    <property type="entry name" value="P-loop_NTPase"/>
</dbReference>
<evidence type="ECO:0000259" key="1">
    <source>
        <dbReference type="PROSITE" id="PS51192"/>
    </source>
</evidence>
<protein>
    <submittedName>
        <fullName evidence="2">DEAD/DEAH box helicase</fullName>
    </submittedName>
</protein>
<reference evidence="3" key="1">
    <citation type="submission" date="2020-07" db="EMBL/GenBank/DDBJ databases">
        <title>Complete genome sequencing of Clostridia bacterium strain 12CBH8.</title>
        <authorList>
            <person name="Sakamoto M."/>
            <person name="Murakami T."/>
            <person name="Mori H."/>
        </authorList>
    </citation>
    <scope>NUCLEOTIDE SEQUENCE [LARGE SCALE GENOMIC DNA]</scope>
    <source>
        <strain evidence="3">12CBH8</strain>
    </source>
</reference>
<feature type="domain" description="Helicase ATP-binding" evidence="1">
    <location>
        <begin position="13"/>
        <end position="179"/>
    </location>
</feature>
<dbReference type="Pfam" id="PF00271">
    <property type="entry name" value="Helicase_C"/>
    <property type="match status" value="1"/>
</dbReference>
<dbReference type="GO" id="GO:0004386">
    <property type="term" value="F:helicase activity"/>
    <property type="evidence" value="ECO:0007669"/>
    <property type="project" value="UniProtKB-KW"/>
</dbReference>
<dbReference type="PANTHER" id="PTHR45629">
    <property type="entry name" value="SNF2/RAD54 FAMILY MEMBER"/>
    <property type="match status" value="1"/>
</dbReference>
<dbReference type="Pfam" id="PF00176">
    <property type="entry name" value="SNF2-rel_dom"/>
    <property type="match status" value="1"/>
</dbReference>
<dbReference type="InterPro" id="IPR038718">
    <property type="entry name" value="SNF2-like_sf"/>
</dbReference>
<dbReference type="InterPro" id="IPR001650">
    <property type="entry name" value="Helicase_C-like"/>
</dbReference>
<dbReference type="AlphaFoldDB" id="A0A7I8D7L2"/>
<sequence>MKYTPYEYQQFCEDFLLDKPAAGLLLDMGLGKTVITLTTVARWMYDRFEINKVLVVAPLRVAEDTWIKESAKWDHLQDLRVVRVLGSEAQRIRALQTDADIYCINRENIPWLVKYYGAAWPFDGMVLDELSSFKNPSSKRFKAMRKVRPLIKHIVGLTGTPSPNGLIDLWAQIYLLDQGDRLGRTLTEYRNRYFNPGRRNGYVVYDWVPKPGAENEIYSKISDICVSMKACDYIKLPERVDVVHTVKLDDESQAAYTEMEKEAVLELDPGEVVDAGTAAVVSNKLLQISNGAVYDGDGKVHPIHHAKLDALDDVIEAINGRPVLVFYSFQHDLERIMRRFPQAKKLEGSAEIDAWNRGEIPMLLAHPAGAGHGLNLQAGGNHIVWFGLTWSLELYQQANARIYRQGAKGERVTITHLVAKGTIDEEVMRSLAGKATKQDALLEAVKARVKKYREGHNA</sequence>
<dbReference type="Gene3D" id="3.40.50.300">
    <property type="entry name" value="P-loop containing nucleotide triphosphate hydrolases"/>
    <property type="match status" value="1"/>
</dbReference>
<dbReference type="Gene3D" id="3.40.50.10810">
    <property type="entry name" value="Tandem AAA-ATPase domain"/>
    <property type="match status" value="1"/>
</dbReference>
<dbReference type="SMART" id="SM00487">
    <property type="entry name" value="DEXDc"/>
    <property type="match status" value="1"/>
</dbReference>
<accession>A0A7I8D7L2</accession>
<dbReference type="PROSITE" id="PS51192">
    <property type="entry name" value="HELICASE_ATP_BIND_1"/>
    <property type="match status" value="1"/>
</dbReference>
<keyword evidence="2" id="KW-0378">Hydrolase</keyword>
<evidence type="ECO:0000313" key="3">
    <source>
        <dbReference type="Proteomes" id="UP000593890"/>
    </source>
</evidence>
<organism evidence="2 3">
    <name type="scientific">Solibaculum mannosilyticum</name>
    <dbReference type="NCBI Taxonomy" id="2780922"/>
    <lineage>
        <taxon>Bacteria</taxon>
        <taxon>Bacillati</taxon>
        <taxon>Bacillota</taxon>
        <taxon>Clostridia</taxon>
        <taxon>Eubacteriales</taxon>
        <taxon>Oscillospiraceae</taxon>
        <taxon>Solibaculum</taxon>
    </lineage>
</organism>
<keyword evidence="2" id="KW-0547">Nucleotide-binding</keyword>
<dbReference type="Proteomes" id="UP000593890">
    <property type="component" value="Chromosome"/>
</dbReference>
<dbReference type="SUPFAM" id="SSF52540">
    <property type="entry name" value="P-loop containing nucleoside triphosphate hydrolases"/>
    <property type="match status" value="2"/>
</dbReference>
<dbReference type="KEGG" id="sman:C12CBH8_12630"/>
<keyword evidence="2" id="KW-0067">ATP-binding</keyword>
<dbReference type="InterPro" id="IPR000330">
    <property type="entry name" value="SNF2_N"/>
</dbReference>
<dbReference type="CDD" id="cd18013">
    <property type="entry name" value="DEXQc_bact_SNF2"/>
    <property type="match status" value="1"/>
</dbReference>
<dbReference type="InterPro" id="IPR014001">
    <property type="entry name" value="Helicase_ATP-bd"/>
</dbReference>
<keyword evidence="2" id="KW-0347">Helicase</keyword>
<dbReference type="RefSeq" id="WP_215532802.1">
    <property type="nucleotide sequence ID" value="NZ_AP023321.1"/>
</dbReference>
<proteinExistence type="predicted"/>
<dbReference type="PANTHER" id="PTHR45629:SF7">
    <property type="entry name" value="DNA EXCISION REPAIR PROTEIN ERCC-6-RELATED"/>
    <property type="match status" value="1"/>
</dbReference>
<name>A0A7I8D7L2_9FIRM</name>
<gene>
    <name evidence="2" type="ORF">C12CBH8_12630</name>
</gene>
<dbReference type="InterPro" id="IPR050496">
    <property type="entry name" value="SNF2_RAD54_helicase_repair"/>
</dbReference>
<evidence type="ECO:0000313" key="2">
    <source>
        <dbReference type="EMBL" id="BCI60624.1"/>
    </source>
</evidence>
<dbReference type="GO" id="GO:0005524">
    <property type="term" value="F:ATP binding"/>
    <property type="evidence" value="ECO:0007669"/>
    <property type="project" value="InterPro"/>
</dbReference>
<keyword evidence="3" id="KW-1185">Reference proteome</keyword>